<feature type="domain" description="AB hydrolase-1" evidence="1">
    <location>
        <begin position="21"/>
        <end position="243"/>
    </location>
</feature>
<evidence type="ECO:0000313" key="2">
    <source>
        <dbReference type="EMBL" id="MBE6512054.1"/>
    </source>
</evidence>
<keyword evidence="2" id="KW-0378">Hydrolase</keyword>
<dbReference type="PANTHER" id="PTHR43798">
    <property type="entry name" value="MONOACYLGLYCEROL LIPASE"/>
    <property type="match status" value="1"/>
</dbReference>
<name>A0A8T3VKJ3_METOL</name>
<comment type="caution">
    <text evidence="2">The sequence shown here is derived from an EMBL/GenBank/DDBJ whole genome shotgun (WGS) entry which is preliminary data.</text>
</comment>
<organism evidence="2 3">
    <name type="scientific">Methanobrevibacter olleyae</name>
    <dbReference type="NCBI Taxonomy" id="294671"/>
    <lineage>
        <taxon>Archaea</taxon>
        <taxon>Methanobacteriati</taxon>
        <taxon>Methanobacteriota</taxon>
        <taxon>Methanomada group</taxon>
        <taxon>Methanobacteria</taxon>
        <taxon>Methanobacteriales</taxon>
        <taxon>Methanobacteriaceae</taxon>
        <taxon>Methanobrevibacter</taxon>
    </lineage>
</organism>
<dbReference type="AlphaFoldDB" id="A0A8T3VKJ3"/>
<protein>
    <submittedName>
        <fullName evidence="2">Alpha/beta hydrolase</fullName>
    </submittedName>
</protein>
<dbReference type="Proteomes" id="UP000732619">
    <property type="component" value="Unassembled WGS sequence"/>
</dbReference>
<gene>
    <name evidence="2" type="ORF">E7Z75_02730</name>
</gene>
<dbReference type="SUPFAM" id="SSF53474">
    <property type="entry name" value="alpha/beta-Hydrolases"/>
    <property type="match status" value="1"/>
</dbReference>
<dbReference type="Pfam" id="PF00561">
    <property type="entry name" value="Abhydrolase_1"/>
    <property type="match status" value="1"/>
</dbReference>
<dbReference type="GO" id="GO:0016787">
    <property type="term" value="F:hydrolase activity"/>
    <property type="evidence" value="ECO:0007669"/>
    <property type="project" value="UniProtKB-KW"/>
</dbReference>
<sequence>MTKKTIGNICINYELEGEGKNIVFVHGLSDNLAYWKPLSENLKNDYQTLIYDLRGHGESSDDDSETTIDLYQEDLYQLLNSLNIENAVFVGLSLGGNVILNLAVNHPEMVEGLIVMSSFPEHDEKLKRIFDDFDNAIDQGFVEFFDTILPYTLTDDLLEEYKELLESVKHEAAKTANIEGIKKGIKAGYGFNLTDRLNEINVPTLIIAGKEDTLTSLDIQEKIHENIENSEMIIIEKTKHNILTGRNIENVLNIITEFMSKI</sequence>
<proteinExistence type="predicted"/>
<dbReference type="InterPro" id="IPR000073">
    <property type="entry name" value="AB_hydrolase_1"/>
</dbReference>
<accession>A0A8T3VKJ3</accession>
<evidence type="ECO:0000259" key="1">
    <source>
        <dbReference type="Pfam" id="PF00561"/>
    </source>
</evidence>
<dbReference type="PRINTS" id="PR00111">
    <property type="entry name" value="ABHYDROLASE"/>
</dbReference>
<dbReference type="InterPro" id="IPR029058">
    <property type="entry name" value="AB_hydrolase_fold"/>
</dbReference>
<evidence type="ECO:0000313" key="3">
    <source>
        <dbReference type="Proteomes" id="UP000732619"/>
    </source>
</evidence>
<dbReference type="Gene3D" id="3.40.50.1820">
    <property type="entry name" value="alpha/beta hydrolase"/>
    <property type="match status" value="1"/>
</dbReference>
<reference evidence="2" key="1">
    <citation type="submission" date="2019-04" db="EMBL/GenBank/DDBJ databases">
        <title>Evolution of Biomass-Degrading Anaerobic Consortia Revealed by Metagenomics.</title>
        <authorList>
            <person name="Peng X."/>
        </authorList>
    </citation>
    <scope>NUCLEOTIDE SEQUENCE</scope>
    <source>
        <strain evidence="2">SIG14</strain>
    </source>
</reference>
<dbReference type="InterPro" id="IPR050266">
    <property type="entry name" value="AB_hydrolase_sf"/>
</dbReference>
<dbReference type="EMBL" id="SUTG01000007">
    <property type="protein sequence ID" value="MBE6512054.1"/>
    <property type="molecule type" value="Genomic_DNA"/>
</dbReference>